<reference evidence="2 3" key="1">
    <citation type="submission" date="2019-05" db="EMBL/GenBank/DDBJ databases">
        <title>Thiomicrorhabdus sediminis sp. nov, a novel sulfur-oxidizing bacterium isolated from coastal sediment.</title>
        <authorList>
            <person name="Liu X."/>
        </authorList>
    </citation>
    <scope>NUCLEOTIDE SEQUENCE [LARGE SCALE GENOMIC DNA]</scope>
    <source>
        <strain evidence="2 3">G1</strain>
    </source>
</reference>
<dbReference type="Pfam" id="PF00805">
    <property type="entry name" value="Pentapeptide"/>
    <property type="match status" value="2"/>
</dbReference>
<evidence type="ECO:0000313" key="3">
    <source>
        <dbReference type="Proteomes" id="UP000304864"/>
    </source>
</evidence>
<dbReference type="PANTHER" id="PTHR14136:SF17">
    <property type="entry name" value="BTB_POZ DOMAIN-CONTAINING PROTEIN KCTD9"/>
    <property type="match status" value="1"/>
</dbReference>
<keyword evidence="1" id="KW-0812">Transmembrane</keyword>
<organism evidence="2 3">
    <name type="scientific">Thiomicrorhabdus sediminis</name>
    <dbReference type="NCBI Taxonomy" id="2580412"/>
    <lineage>
        <taxon>Bacteria</taxon>
        <taxon>Pseudomonadati</taxon>
        <taxon>Pseudomonadota</taxon>
        <taxon>Gammaproteobacteria</taxon>
        <taxon>Thiotrichales</taxon>
        <taxon>Piscirickettsiaceae</taxon>
        <taxon>Thiomicrorhabdus</taxon>
    </lineage>
</organism>
<sequence length="483" mass="55402">MAWLKIIVFSFLVLALGVMGFDTTIALVKLPIDILLTLLIGITGLALLVWLVAVDHSVSKIWKFCEPYCKGWSLYLFEPEIRVKDENCEGFKALSHEQKIKVLQKKYASVPRKFESRVRLRWIVVSGLVSFGVLLLLWQFGQMNTVDTRVFSAAVALLVGAPVALMVWYFRDQNNIRELERQHHDVTLKEFQKLQEWATGNISDGYEDGKKTKRVETLQISALHSLRTYLRGEFGEIFKRSAFEVFVSVLSVEHYEILKYITENSKNPSNFEIQWQIEHRPLARQINQIASEEWFNLLMNHSYSLRGISLLGVSLKNTYLVNLDFTASTMQGVCFEGAELENIDFTRCLLFNADFTNARLKYCNFLVANLISASFLRARFDSVLFKSAEMQLCDFALVKSKHSYFSETMLQATNWDGFSTNEDVFRGCDFSGAFAVFHVKSFKDVVLTRIGKPADVEPLKRLNGKGNKFDSYSLDDARSWLHI</sequence>
<dbReference type="Proteomes" id="UP000304864">
    <property type="component" value="Chromosome"/>
</dbReference>
<dbReference type="EMBL" id="CP040602">
    <property type="protein sequence ID" value="QCU89392.1"/>
    <property type="molecule type" value="Genomic_DNA"/>
</dbReference>
<dbReference type="OrthoDB" id="7531606at2"/>
<feature type="transmembrane region" description="Helical" evidence="1">
    <location>
        <begin position="30"/>
        <end position="53"/>
    </location>
</feature>
<keyword evidence="1" id="KW-1133">Transmembrane helix</keyword>
<gene>
    <name evidence="2" type="ORF">FE785_01460</name>
</gene>
<evidence type="ECO:0000313" key="2">
    <source>
        <dbReference type="EMBL" id="QCU89392.1"/>
    </source>
</evidence>
<name>A0A4P9K3F1_9GAMM</name>
<dbReference type="InterPro" id="IPR001646">
    <property type="entry name" value="5peptide_repeat"/>
</dbReference>
<feature type="transmembrane region" description="Helical" evidence="1">
    <location>
        <begin position="120"/>
        <end position="138"/>
    </location>
</feature>
<dbReference type="PANTHER" id="PTHR14136">
    <property type="entry name" value="BTB_POZ DOMAIN-CONTAINING PROTEIN KCTD9"/>
    <property type="match status" value="1"/>
</dbReference>
<evidence type="ECO:0000256" key="1">
    <source>
        <dbReference type="SAM" id="Phobius"/>
    </source>
</evidence>
<dbReference type="Gene3D" id="2.160.20.80">
    <property type="entry name" value="E3 ubiquitin-protein ligase SopA"/>
    <property type="match status" value="1"/>
</dbReference>
<dbReference type="KEGG" id="thig:FE785_01460"/>
<dbReference type="SUPFAM" id="SSF141571">
    <property type="entry name" value="Pentapeptide repeat-like"/>
    <property type="match status" value="1"/>
</dbReference>
<feature type="transmembrane region" description="Helical" evidence="1">
    <location>
        <begin position="150"/>
        <end position="170"/>
    </location>
</feature>
<protein>
    <submittedName>
        <fullName evidence="2">Pentapeptide repeat-containing protein</fullName>
    </submittedName>
</protein>
<dbReference type="RefSeq" id="WP_138563709.1">
    <property type="nucleotide sequence ID" value="NZ_CP040602.1"/>
</dbReference>
<proteinExistence type="predicted"/>
<dbReference type="AlphaFoldDB" id="A0A4P9K3F1"/>
<accession>A0A4P9K3F1</accession>
<keyword evidence="1" id="KW-0472">Membrane</keyword>
<keyword evidence="3" id="KW-1185">Reference proteome</keyword>
<dbReference type="InterPro" id="IPR051082">
    <property type="entry name" value="Pentapeptide-BTB/POZ_domain"/>
</dbReference>